<organism evidence="10 11">
    <name type="scientific">Streptomyces hyaluromycini</name>
    <dbReference type="NCBI Taxonomy" id="1377993"/>
    <lineage>
        <taxon>Bacteria</taxon>
        <taxon>Bacillati</taxon>
        <taxon>Actinomycetota</taxon>
        <taxon>Actinomycetes</taxon>
        <taxon>Kitasatosporales</taxon>
        <taxon>Streptomycetaceae</taxon>
        <taxon>Streptomyces</taxon>
    </lineage>
</organism>
<dbReference type="InterPro" id="IPR036388">
    <property type="entry name" value="WH-like_DNA-bd_sf"/>
</dbReference>
<evidence type="ECO:0000256" key="2">
    <source>
        <dbReference type="ARBA" id="ARBA00023012"/>
    </source>
</evidence>
<dbReference type="SUPFAM" id="SSF48452">
    <property type="entry name" value="TPR-like"/>
    <property type="match status" value="3"/>
</dbReference>
<evidence type="ECO:0000313" key="10">
    <source>
        <dbReference type="EMBL" id="MER7185592.1"/>
    </source>
</evidence>
<feature type="region of interest" description="Disordered" evidence="8">
    <location>
        <begin position="237"/>
        <end position="272"/>
    </location>
</feature>
<evidence type="ECO:0000256" key="7">
    <source>
        <dbReference type="PROSITE-ProRule" id="PRU01091"/>
    </source>
</evidence>
<keyword evidence="5" id="KW-0804">Transcription</keyword>
<dbReference type="InterPro" id="IPR051677">
    <property type="entry name" value="AfsR-DnrI-RedD_regulator"/>
</dbReference>
<dbReference type="Gene3D" id="3.40.50.300">
    <property type="entry name" value="P-loop containing nucleotide triphosphate hydrolases"/>
    <property type="match status" value="1"/>
</dbReference>
<evidence type="ECO:0000256" key="4">
    <source>
        <dbReference type="ARBA" id="ARBA00023125"/>
    </source>
</evidence>
<evidence type="ECO:0000256" key="5">
    <source>
        <dbReference type="ARBA" id="ARBA00023163"/>
    </source>
</evidence>
<dbReference type="InterPro" id="IPR001867">
    <property type="entry name" value="OmpR/PhoB-type_DNA-bd"/>
</dbReference>
<dbReference type="Gene3D" id="1.25.40.10">
    <property type="entry name" value="Tetratricopeptide repeat domain"/>
    <property type="match status" value="2"/>
</dbReference>
<dbReference type="Gene3D" id="1.10.10.10">
    <property type="entry name" value="Winged helix-like DNA-binding domain superfamily/Winged helix DNA-binding domain"/>
    <property type="match status" value="1"/>
</dbReference>
<dbReference type="Pfam" id="PF13374">
    <property type="entry name" value="TPR_10"/>
    <property type="match status" value="1"/>
</dbReference>
<evidence type="ECO:0000259" key="9">
    <source>
        <dbReference type="PROSITE" id="PS51755"/>
    </source>
</evidence>
<feature type="DNA-binding region" description="OmpR/PhoB-type" evidence="7">
    <location>
        <begin position="1"/>
        <end position="103"/>
    </location>
</feature>
<dbReference type="CDD" id="cd15831">
    <property type="entry name" value="BTAD"/>
    <property type="match status" value="1"/>
</dbReference>
<dbReference type="Proteomes" id="UP001474181">
    <property type="component" value="Unassembled WGS sequence"/>
</dbReference>
<keyword evidence="4 7" id="KW-0238">DNA-binding</keyword>
<dbReference type="InterPro" id="IPR005158">
    <property type="entry name" value="BTAD"/>
</dbReference>
<dbReference type="InterPro" id="IPR011990">
    <property type="entry name" value="TPR-like_helical_dom_sf"/>
</dbReference>
<dbReference type="InterPro" id="IPR027417">
    <property type="entry name" value="P-loop_NTPase"/>
</dbReference>
<dbReference type="SMART" id="SM00028">
    <property type="entry name" value="TPR"/>
    <property type="match status" value="6"/>
</dbReference>
<dbReference type="RefSeq" id="WP_350788629.1">
    <property type="nucleotide sequence ID" value="NZ_JBEPEK010000461.1"/>
</dbReference>
<comment type="caution">
    <text evidence="10">The sequence shown here is derived from an EMBL/GenBank/DDBJ whole genome shotgun (WGS) entry which is preliminary data.</text>
</comment>
<dbReference type="Pfam" id="PF03704">
    <property type="entry name" value="BTAD"/>
    <property type="match status" value="1"/>
</dbReference>
<sequence>MKLLLLGPLELRVAGTGMDLGQPRRQAVLAALAADTGRPVTLETLVDRVWDGDPPDAARSVVYSHISRLRRLLDEAAVREGGGAAARPPIRLGKISGGYLLEADDDAVDLARFRSLVARGREPLYPDAERAGHLEEALRLWRGAPLPGLSGAWAERMRTAWNQERIEAAVAWAQTCLRQGGPERVPELLRPLLADHPLSEQLAAVLMRSLAAVGSTTDALHVYTRIRRQLADELDLPPGPELRSAYEELPSGTAARKRQAPPPRAVPAPAQLPMDVSNFTGRDVQLADLTRALIPGAGANGATAAVVSAVSGTAGVGKTALAVHWAHRSRDAFPDGQLYVDLRGYDPQRPVSAAQALTGFLTALGVLRQEIPLRLEDRAARYRTALDGRRLLVVLDNAASAAQVRHLLPGSPDCRTLITSRDSLGALVSVNGAHRVVLDALSGTDSLALLRALIGERIDAERSAAADLADQCARLPLALRVAAELVLSRPAEPLARLVAELHDHQRRLDLLDSGDDPRAAVRAVFSWSYARLAELPARLFRLLGLYPGPDTDAHAAAALAGESVEAVRRALDLLARAHLLNRTAAGRYGMHDLLRVYAAELAAGHDPAAEREAALTRLLDHCLAASAAAMDVLYPAERHLRPAVERTGTGLPPLRTADEARAWLAAAQSTLVALCSRTEEPGPSGHTVRIATTLHRHYERSGHYTDALTVHTHALRAARSVGDVRGEADVLVCLGAVHRRLGDYDSAQQLHDTALALCRRIGYAAGEARHLTNVGVLHELRGRYREAAEQHERAVALFRSVGDAPGEADVLNNLGIVLELLEDFEASVERYERALELYRAVDHPLGEASALGNLGILVARLGDHAAAARHFERALTLFRRLANAAGTGHALSNLGNALSGLGRHEEAAGHQREALDLFRRIGERYGETGALNGLGEALHGLGRAAEALAAHAEALEIAREIDEQEEQARAHVGAAAVLRDGEPEEADARLREALDLYTALGSPRAEEVRGMLDAG</sequence>
<keyword evidence="2" id="KW-0902">Two-component regulatory system</keyword>
<gene>
    <name evidence="10" type="ORF">ABT404_40085</name>
</gene>
<evidence type="ECO:0000256" key="3">
    <source>
        <dbReference type="ARBA" id="ARBA00023015"/>
    </source>
</evidence>
<comment type="similarity">
    <text evidence="1">Belongs to the AfsR/DnrI/RedD regulatory family.</text>
</comment>
<name>A0ABV1X9A2_9ACTN</name>
<dbReference type="PANTHER" id="PTHR35807:SF1">
    <property type="entry name" value="TRANSCRIPTIONAL REGULATOR REDD"/>
    <property type="match status" value="1"/>
</dbReference>
<evidence type="ECO:0000313" key="11">
    <source>
        <dbReference type="Proteomes" id="UP001474181"/>
    </source>
</evidence>
<dbReference type="PROSITE" id="PS51755">
    <property type="entry name" value="OMPR_PHOB"/>
    <property type="match status" value="1"/>
</dbReference>
<dbReference type="SUPFAM" id="SSF52540">
    <property type="entry name" value="P-loop containing nucleoside triphosphate hydrolases"/>
    <property type="match status" value="1"/>
</dbReference>
<dbReference type="Pfam" id="PF13424">
    <property type="entry name" value="TPR_12"/>
    <property type="match status" value="3"/>
</dbReference>
<protein>
    <submittedName>
        <fullName evidence="10">Tetratricopeptide repeat protein</fullName>
    </submittedName>
</protein>
<keyword evidence="3" id="KW-0805">Transcription regulation</keyword>
<accession>A0ABV1X9A2</accession>
<dbReference type="SMART" id="SM01043">
    <property type="entry name" value="BTAD"/>
    <property type="match status" value="1"/>
</dbReference>
<feature type="domain" description="OmpR/PhoB-type" evidence="9">
    <location>
        <begin position="1"/>
        <end position="103"/>
    </location>
</feature>
<reference evidence="10 11" key="1">
    <citation type="submission" date="2024-06" db="EMBL/GenBank/DDBJ databases">
        <title>The Natural Products Discovery Center: Release of the First 8490 Sequenced Strains for Exploring Actinobacteria Biosynthetic Diversity.</title>
        <authorList>
            <person name="Kalkreuter E."/>
            <person name="Kautsar S.A."/>
            <person name="Yang D."/>
            <person name="Bader C.D."/>
            <person name="Teijaro C.N."/>
            <person name="Fluegel L."/>
            <person name="Davis C.M."/>
            <person name="Simpson J.R."/>
            <person name="Lauterbach L."/>
            <person name="Steele A.D."/>
            <person name="Gui C."/>
            <person name="Meng S."/>
            <person name="Li G."/>
            <person name="Viehrig K."/>
            <person name="Ye F."/>
            <person name="Su P."/>
            <person name="Kiefer A.F."/>
            <person name="Nichols A."/>
            <person name="Cepeda A.J."/>
            <person name="Yan W."/>
            <person name="Fan B."/>
            <person name="Jiang Y."/>
            <person name="Adhikari A."/>
            <person name="Zheng C.-J."/>
            <person name="Schuster L."/>
            <person name="Cowan T.M."/>
            <person name="Smanski M.J."/>
            <person name="Chevrette M.G."/>
            <person name="De Carvalho L.P.S."/>
            <person name="Shen B."/>
        </authorList>
    </citation>
    <scope>NUCLEOTIDE SEQUENCE [LARGE SCALE GENOMIC DNA]</scope>
    <source>
        <strain evidence="10 11">NPDC000234</strain>
    </source>
</reference>
<feature type="repeat" description="TPR" evidence="6">
    <location>
        <begin position="848"/>
        <end position="881"/>
    </location>
</feature>
<keyword evidence="6" id="KW-0802">TPR repeat</keyword>
<dbReference type="PRINTS" id="PR00364">
    <property type="entry name" value="DISEASERSIST"/>
</dbReference>
<evidence type="ECO:0000256" key="1">
    <source>
        <dbReference type="ARBA" id="ARBA00005820"/>
    </source>
</evidence>
<dbReference type="Pfam" id="PF00486">
    <property type="entry name" value="Trans_reg_C"/>
    <property type="match status" value="1"/>
</dbReference>
<dbReference type="PANTHER" id="PTHR35807">
    <property type="entry name" value="TRANSCRIPTIONAL REGULATOR REDD-RELATED"/>
    <property type="match status" value="1"/>
</dbReference>
<dbReference type="SUPFAM" id="SSF46894">
    <property type="entry name" value="C-terminal effector domain of the bipartite response regulators"/>
    <property type="match status" value="1"/>
</dbReference>
<proteinExistence type="inferred from homology"/>
<keyword evidence="11" id="KW-1185">Reference proteome</keyword>
<dbReference type="InterPro" id="IPR016032">
    <property type="entry name" value="Sig_transdc_resp-reg_C-effctor"/>
</dbReference>
<dbReference type="InterPro" id="IPR019734">
    <property type="entry name" value="TPR_rpt"/>
</dbReference>
<dbReference type="SMART" id="SM00862">
    <property type="entry name" value="Trans_reg_C"/>
    <property type="match status" value="1"/>
</dbReference>
<feature type="repeat" description="TPR" evidence="6">
    <location>
        <begin position="808"/>
        <end position="841"/>
    </location>
</feature>
<dbReference type="EMBL" id="JBEPEK010000461">
    <property type="protein sequence ID" value="MER7185592.1"/>
    <property type="molecule type" value="Genomic_DNA"/>
</dbReference>
<evidence type="ECO:0000256" key="8">
    <source>
        <dbReference type="SAM" id="MobiDB-lite"/>
    </source>
</evidence>
<dbReference type="PROSITE" id="PS50005">
    <property type="entry name" value="TPR"/>
    <property type="match status" value="2"/>
</dbReference>
<evidence type="ECO:0000256" key="6">
    <source>
        <dbReference type="PROSITE-ProRule" id="PRU00339"/>
    </source>
</evidence>